<keyword evidence="2" id="KW-1185">Reference proteome</keyword>
<evidence type="ECO:0000313" key="2">
    <source>
        <dbReference type="Proteomes" id="UP000828941"/>
    </source>
</evidence>
<dbReference type="EMBL" id="CM039432">
    <property type="protein sequence ID" value="KAI4333988.1"/>
    <property type="molecule type" value="Genomic_DNA"/>
</dbReference>
<organism evidence="1 2">
    <name type="scientific">Bauhinia variegata</name>
    <name type="common">Purple orchid tree</name>
    <name type="synonym">Phanera variegata</name>
    <dbReference type="NCBI Taxonomy" id="167791"/>
    <lineage>
        <taxon>Eukaryota</taxon>
        <taxon>Viridiplantae</taxon>
        <taxon>Streptophyta</taxon>
        <taxon>Embryophyta</taxon>
        <taxon>Tracheophyta</taxon>
        <taxon>Spermatophyta</taxon>
        <taxon>Magnoliopsida</taxon>
        <taxon>eudicotyledons</taxon>
        <taxon>Gunneridae</taxon>
        <taxon>Pentapetalae</taxon>
        <taxon>rosids</taxon>
        <taxon>fabids</taxon>
        <taxon>Fabales</taxon>
        <taxon>Fabaceae</taxon>
        <taxon>Cercidoideae</taxon>
        <taxon>Cercideae</taxon>
        <taxon>Bauhiniinae</taxon>
        <taxon>Bauhinia</taxon>
    </lineage>
</organism>
<gene>
    <name evidence="1" type="ORF">L6164_018732</name>
</gene>
<protein>
    <submittedName>
        <fullName evidence="1">Uncharacterized protein</fullName>
    </submittedName>
</protein>
<proteinExistence type="predicted"/>
<comment type="caution">
    <text evidence="1">The sequence shown here is derived from an EMBL/GenBank/DDBJ whole genome shotgun (WGS) entry which is preliminary data.</text>
</comment>
<evidence type="ECO:0000313" key="1">
    <source>
        <dbReference type="EMBL" id="KAI4333988.1"/>
    </source>
</evidence>
<sequence>MELVQSLNTSCLSLHGTLHQLEYVSLIGMDLFANAVASQYLKRRGALEVIENRLTAKKYMKHAIEEYPSSSIDVSSFRCWNCYQDSLEHADCLFQARSTYGIQGTGGQYCRCLQAND</sequence>
<accession>A0ACB9NBY4</accession>
<reference evidence="1 2" key="1">
    <citation type="journal article" date="2022" name="DNA Res.">
        <title>Chromosomal-level genome assembly of the orchid tree Bauhinia variegata (Leguminosae; Cercidoideae) supports the allotetraploid origin hypothesis of Bauhinia.</title>
        <authorList>
            <person name="Zhong Y."/>
            <person name="Chen Y."/>
            <person name="Zheng D."/>
            <person name="Pang J."/>
            <person name="Liu Y."/>
            <person name="Luo S."/>
            <person name="Meng S."/>
            <person name="Qian L."/>
            <person name="Wei D."/>
            <person name="Dai S."/>
            <person name="Zhou R."/>
        </authorList>
    </citation>
    <scope>NUCLEOTIDE SEQUENCE [LARGE SCALE GENOMIC DNA]</scope>
    <source>
        <strain evidence="1">BV-YZ2020</strain>
    </source>
</reference>
<name>A0ACB9NBY4_BAUVA</name>
<dbReference type="Proteomes" id="UP000828941">
    <property type="component" value="Chromosome 7"/>
</dbReference>